<dbReference type="Pfam" id="PF00305">
    <property type="entry name" value="Lipoxygenase"/>
    <property type="match status" value="1"/>
</dbReference>
<dbReference type="GO" id="GO:0046872">
    <property type="term" value="F:metal ion binding"/>
    <property type="evidence" value="ECO:0007669"/>
    <property type="project" value="UniProtKB-KW"/>
</dbReference>
<keyword evidence="6 12" id="KW-0479">Metal-binding</keyword>
<evidence type="ECO:0000256" key="4">
    <source>
        <dbReference type="ARBA" id="ARBA00009419"/>
    </source>
</evidence>
<dbReference type="Gene3D" id="2.60.60.20">
    <property type="entry name" value="PLAT/LH2 domain"/>
    <property type="match status" value="1"/>
</dbReference>
<keyword evidence="5" id="KW-0963">Cytoplasm</keyword>
<dbReference type="FunFam" id="1.20.245.10:FF:000001">
    <property type="entry name" value="Arachidonate 5-lipoxygenase a"/>
    <property type="match status" value="1"/>
</dbReference>
<comment type="subcellular location">
    <subcellularLocation>
        <location evidence="2">Cytoplasm</location>
    </subcellularLocation>
</comment>
<dbReference type="GO" id="GO:0016702">
    <property type="term" value="F:oxidoreductase activity, acting on single donors with incorporation of molecular oxygen, incorporation of two atoms of oxygen"/>
    <property type="evidence" value="ECO:0007669"/>
    <property type="project" value="InterPro"/>
</dbReference>
<dbReference type="PROSITE" id="PS00081">
    <property type="entry name" value="LIPOXYGENASE_2"/>
    <property type="match status" value="1"/>
</dbReference>
<dbReference type="InterPro" id="IPR000907">
    <property type="entry name" value="LipOase"/>
</dbReference>
<dbReference type="Gene3D" id="3.10.450.60">
    <property type="match status" value="1"/>
</dbReference>
<evidence type="ECO:0000259" key="13">
    <source>
        <dbReference type="PROSITE" id="PS50095"/>
    </source>
</evidence>
<dbReference type="PRINTS" id="PR00087">
    <property type="entry name" value="LIPOXYGENASE"/>
</dbReference>
<sequence>MYNVRVATGNFVCSATLDSISITLVGTEGESPKTVLDNWGVDFYVGAVSDYKVCCQRDLGEIVLLRLHKQIKLSLIPTSWYCSFITVTSPKGVAYHFPCYQWMEGRGSLELREGTGESFSGERKRNIFQRCPPYSVICTLDIFVNGFSTVEFLFAILEYVTEHWKEDAFFGYQFLNGLNPKMIRKCTRIPPNFPVTQEMVAKSLGDNTTLEKELKKGNIFIVDYQLLEDVPAGLINGRHQYIAAPLCLLYLSPRNHLMPLAIQLSQIPGPLSPIFLPSDAEWDWILAKTWVRNADFHAHQAVAHLLQTHLLAEVFAMAAIRQLPMCHPLYKLLIPHMRYTFHINTLARESLISKGGIFDLYTAVGYEGLVEVLQRGTRALTLTSLCLPDDLEARGVSSLPHYYYKEDGLKLWAAVESFVSGIIDLYYPNDCSVQEDCELQKWMEEVFEKGFLAQESSGISSSFTSVRELKKFLTMVIYTGSVQHSAVNSGQFDFGAWMPNFPSSMRKPPPSTKGTTNAENYKDTIPEINITCSILSTLWLLSAPTGDVRLGNYPEEHFTEEAPKKLIAAFQEELKRISREIEQRNKSLPNMGGPVHLGYKYLNPPEIENSVSI</sequence>
<dbReference type="Ensembl" id="ENSACAT00000037892.1">
    <property type="protein sequence ID" value="ENSACAP00000030465.1"/>
    <property type="gene ID" value="ENSACAG00000038174.1"/>
</dbReference>
<comment type="pathway">
    <text evidence="3">Lipid metabolism.</text>
</comment>
<dbReference type="SUPFAM" id="SSF49723">
    <property type="entry name" value="Lipase/lipooxygenase domain (PLAT/LH2 domain)"/>
    <property type="match status" value="1"/>
</dbReference>
<dbReference type="FunFam" id="2.60.60.20:FF:000002">
    <property type="entry name" value="Arachidonate 5-lipoxygenase a"/>
    <property type="match status" value="1"/>
</dbReference>
<dbReference type="InterPro" id="IPR036226">
    <property type="entry name" value="LipOase_C_sf"/>
</dbReference>
<evidence type="ECO:0000256" key="6">
    <source>
        <dbReference type="ARBA" id="ARBA00022723"/>
    </source>
</evidence>
<dbReference type="Pfam" id="PF01477">
    <property type="entry name" value="PLAT"/>
    <property type="match status" value="1"/>
</dbReference>
<evidence type="ECO:0000256" key="3">
    <source>
        <dbReference type="ARBA" id="ARBA00005189"/>
    </source>
</evidence>
<dbReference type="CDD" id="cd01753">
    <property type="entry name" value="PLAT_LOX"/>
    <property type="match status" value="1"/>
</dbReference>
<protein>
    <recommendedName>
        <fullName evidence="17">Arachidonate lipoxygenase 3</fullName>
    </recommendedName>
</protein>
<keyword evidence="9 12" id="KW-0408">Iron</keyword>
<comment type="caution">
    <text evidence="11">Lacks conserved residue(s) required for the propagation of feature annotation.</text>
</comment>
<feature type="domain" description="PLAT" evidence="13">
    <location>
        <begin position="1"/>
        <end position="117"/>
    </location>
</feature>
<dbReference type="PROSITE" id="PS50095">
    <property type="entry name" value="PLAT"/>
    <property type="match status" value="1"/>
</dbReference>
<evidence type="ECO:0000259" key="14">
    <source>
        <dbReference type="PROSITE" id="PS51393"/>
    </source>
</evidence>
<dbReference type="SUPFAM" id="SSF48484">
    <property type="entry name" value="Lipoxigenase"/>
    <property type="match status" value="1"/>
</dbReference>
<dbReference type="PROSITE" id="PS00711">
    <property type="entry name" value="LIPOXYGENASE_1"/>
    <property type="match status" value="1"/>
</dbReference>
<dbReference type="AlphaFoldDB" id="A0A803T5H5"/>
<organism evidence="15 16">
    <name type="scientific">Anolis carolinensis</name>
    <name type="common">Green anole</name>
    <name type="synonym">American chameleon</name>
    <dbReference type="NCBI Taxonomy" id="28377"/>
    <lineage>
        <taxon>Eukaryota</taxon>
        <taxon>Metazoa</taxon>
        <taxon>Chordata</taxon>
        <taxon>Craniata</taxon>
        <taxon>Vertebrata</taxon>
        <taxon>Euteleostomi</taxon>
        <taxon>Lepidosauria</taxon>
        <taxon>Squamata</taxon>
        <taxon>Bifurcata</taxon>
        <taxon>Unidentata</taxon>
        <taxon>Episquamata</taxon>
        <taxon>Toxicofera</taxon>
        <taxon>Iguania</taxon>
        <taxon>Dactyloidae</taxon>
        <taxon>Anolis</taxon>
    </lineage>
</organism>
<evidence type="ECO:0000256" key="9">
    <source>
        <dbReference type="ARBA" id="ARBA00023004"/>
    </source>
</evidence>
<evidence type="ECO:0008006" key="17">
    <source>
        <dbReference type="Google" id="ProtNLM"/>
    </source>
</evidence>
<dbReference type="GO" id="GO:0034440">
    <property type="term" value="P:lipid oxidation"/>
    <property type="evidence" value="ECO:0007669"/>
    <property type="project" value="InterPro"/>
</dbReference>
<keyword evidence="7 12" id="KW-0223">Dioxygenase</keyword>
<proteinExistence type="inferred from homology"/>
<reference evidence="15" key="2">
    <citation type="submission" date="2025-08" db="UniProtKB">
        <authorList>
            <consortium name="Ensembl"/>
        </authorList>
    </citation>
    <scope>IDENTIFICATION</scope>
</reference>
<evidence type="ECO:0000256" key="10">
    <source>
        <dbReference type="ARBA" id="ARBA00023098"/>
    </source>
</evidence>
<dbReference type="InterPro" id="IPR001024">
    <property type="entry name" value="PLAT/LH2_dom"/>
</dbReference>
<dbReference type="InterPro" id="IPR042062">
    <property type="entry name" value="PLAT_LOX_verte"/>
</dbReference>
<evidence type="ECO:0000313" key="15">
    <source>
        <dbReference type="Ensembl" id="ENSACAP00000030465.1"/>
    </source>
</evidence>
<feature type="domain" description="Lipoxygenase" evidence="14">
    <location>
        <begin position="163"/>
        <end position="613"/>
    </location>
</feature>
<reference evidence="15" key="3">
    <citation type="submission" date="2025-09" db="UniProtKB">
        <authorList>
            <consortium name="Ensembl"/>
        </authorList>
    </citation>
    <scope>IDENTIFICATION</scope>
</reference>
<gene>
    <name evidence="15" type="primary">LOC100558230</name>
</gene>
<evidence type="ECO:0000256" key="12">
    <source>
        <dbReference type="RuleBase" id="RU003974"/>
    </source>
</evidence>
<evidence type="ECO:0000256" key="8">
    <source>
        <dbReference type="ARBA" id="ARBA00023002"/>
    </source>
</evidence>
<dbReference type="PROSITE" id="PS51393">
    <property type="entry name" value="LIPOXYGENASE_3"/>
    <property type="match status" value="1"/>
</dbReference>
<keyword evidence="8 12" id="KW-0560">Oxidoreductase</keyword>
<dbReference type="Gene3D" id="1.20.245.10">
    <property type="entry name" value="Lipoxygenase-1, Domain 5"/>
    <property type="match status" value="1"/>
</dbReference>
<evidence type="ECO:0000256" key="5">
    <source>
        <dbReference type="ARBA" id="ARBA00022490"/>
    </source>
</evidence>
<evidence type="ECO:0000256" key="1">
    <source>
        <dbReference type="ARBA" id="ARBA00001962"/>
    </source>
</evidence>
<comment type="similarity">
    <text evidence="4 12">Belongs to the lipoxygenase family.</text>
</comment>
<dbReference type="InterPro" id="IPR013819">
    <property type="entry name" value="LipOase_C"/>
</dbReference>
<keyword evidence="16" id="KW-1185">Reference proteome</keyword>
<evidence type="ECO:0000313" key="16">
    <source>
        <dbReference type="Proteomes" id="UP000001646"/>
    </source>
</evidence>
<evidence type="ECO:0000256" key="11">
    <source>
        <dbReference type="PROSITE-ProRule" id="PRU00152"/>
    </source>
</evidence>
<evidence type="ECO:0000256" key="2">
    <source>
        <dbReference type="ARBA" id="ARBA00004496"/>
    </source>
</evidence>
<dbReference type="InterPro" id="IPR020833">
    <property type="entry name" value="LipOase_Fe_BS"/>
</dbReference>
<dbReference type="SMART" id="SM00308">
    <property type="entry name" value="LH2"/>
    <property type="match status" value="1"/>
</dbReference>
<reference evidence="15" key="1">
    <citation type="submission" date="2009-12" db="EMBL/GenBank/DDBJ databases">
        <title>The Genome Sequence of Anolis carolinensis (Green Anole Lizard).</title>
        <authorList>
            <consortium name="The Genome Sequencing Platform"/>
            <person name="Di Palma F."/>
            <person name="Alfoldi J."/>
            <person name="Heiman D."/>
            <person name="Young S."/>
            <person name="Grabherr M."/>
            <person name="Johnson J."/>
            <person name="Lander E.S."/>
            <person name="Lindblad-Toh K."/>
        </authorList>
    </citation>
    <scope>NUCLEOTIDE SEQUENCE [LARGE SCALE GENOMIC DNA]</scope>
    <source>
        <strain evidence="15">JBL SC #1</strain>
    </source>
</reference>
<accession>A0A803T5H5</accession>
<dbReference type="PANTHER" id="PTHR11771">
    <property type="entry name" value="LIPOXYGENASE"/>
    <property type="match status" value="1"/>
</dbReference>
<keyword evidence="10" id="KW-0443">Lipid metabolism</keyword>
<dbReference type="InterPro" id="IPR020834">
    <property type="entry name" value="LipOase_CS"/>
</dbReference>
<comment type="cofactor">
    <cofactor evidence="1 12">
        <name>Fe cation</name>
        <dbReference type="ChEBI" id="CHEBI:24875"/>
    </cofactor>
</comment>
<dbReference type="Proteomes" id="UP000001646">
    <property type="component" value="Unplaced"/>
</dbReference>
<dbReference type="InterPro" id="IPR036392">
    <property type="entry name" value="PLAT/LH2_dom_sf"/>
</dbReference>
<name>A0A803T5H5_ANOCA</name>
<evidence type="ECO:0000256" key="7">
    <source>
        <dbReference type="ARBA" id="ARBA00022964"/>
    </source>
</evidence>
<dbReference type="GeneTree" id="ENSGT00940000156796"/>
<dbReference type="GO" id="GO:0005737">
    <property type="term" value="C:cytoplasm"/>
    <property type="evidence" value="ECO:0007669"/>
    <property type="project" value="UniProtKB-SubCell"/>
</dbReference>